<evidence type="ECO:0000313" key="5">
    <source>
        <dbReference type="EMBL" id="OCF60813.1"/>
    </source>
</evidence>
<keyword evidence="6" id="KW-1185">Reference proteome</keyword>
<name>A0A1B9IZ66_9TREE</name>
<evidence type="ECO:0000313" key="6">
    <source>
        <dbReference type="Proteomes" id="UP000092583"/>
    </source>
</evidence>
<evidence type="ECO:0000256" key="2">
    <source>
        <dbReference type="ARBA" id="ARBA00023242"/>
    </source>
</evidence>
<keyword evidence="2" id="KW-0539">Nucleus</keyword>
<dbReference type="Pfam" id="PF00172">
    <property type="entry name" value="Zn_clus"/>
    <property type="match status" value="1"/>
</dbReference>
<dbReference type="AlphaFoldDB" id="A0A1B9IZ66"/>
<reference evidence="6" key="2">
    <citation type="submission" date="2013-12" db="EMBL/GenBank/DDBJ databases">
        <title>Evolution of pathogenesis and genome organization in the Tremellales.</title>
        <authorList>
            <person name="Cuomo C."/>
            <person name="Litvintseva A."/>
            <person name="Heitman J."/>
            <person name="Chen Y."/>
            <person name="Sun S."/>
            <person name="Springer D."/>
            <person name="Dromer F."/>
            <person name="Young S."/>
            <person name="Zeng Q."/>
            <person name="Chapman S."/>
            <person name="Gujja S."/>
            <person name="Saif S."/>
            <person name="Birren B."/>
        </authorList>
    </citation>
    <scope>NUCLEOTIDE SEQUENCE [LARGE SCALE GENOMIC DNA]</scope>
    <source>
        <strain evidence="6">CBS 10435</strain>
    </source>
</reference>
<dbReference type="GO" id="GO:0008270">
    <property type="term" value="F:zinc ion binding"/>
    <property type="evidence" value="ECO:0007669"/>
    <property type="project" value="InterPro"/>
</dbReference>
<dbReference type="PROSITE" id="PS50048">
    <property type="entry name" value="ZN2_CY6_FUNGAL_2"/>
    <property type="match status" value="1"/>
</dbReference>
<dbReference type="SUPFAM" id="SSF57701">
    <property type="entry name" value="Zn2/Cys6 DNA-binding domain"/>
    <property type="match status" value="1"/>
</dbReference>
<comment type="subcellular location">
    <subcellularLocation>
        <location evidence="1">Nucleus</location>
    </subcellularLocation>
</comment>
<dbReference type="GO" id="GO:0005634">
    <property type="term" value="C:nucleus"/>
    <property type="evidence" value="ECO:0007669"/>
    <property type="project" value="UniProtKB-SubCell"/>
</dbReference>
<dbReference type="STRING" id="1331196.A0A1B9IZ66"/>
<evidence type="ECO:0000256" key="3">
    <source>
        <dbReference type="SAM" id="MobiDB-lite"/>
    </source>
</evidence>
<dbReference type="Proteomes" id="UP000092583">
    <property type="component" value="Unassembled WGS sequence"/>
</dbReference>
<dbReference type="InterPro" id="IPR001138">
    <property type="entry name" value="Zn2Cys6_DnaBD"/>
</dbReference>
<feature type="region of interest" description="Disordered" evidence="3">
    <location>
        <begin position="1"/>
        <end position="24"/>
    </location>
</feature>
<evidence type="ECO:0000259" key="4">
    <source>
        <dbReference type="PROSITE" id="PS50048"/>
    </source>
</evidence>
<dbReference type="CDD" id="cd00067">
    <property type="entry name" value="GAL4"/>
    <property type="match status" value="1"/>
</dbReference>
<dbReference type="PANTHER" id="PTHR31001">
    <property type="entry name" value="UNCHARACTERIZED TRANSCRIPTIONAL REGULATORY PROTEIN"/>
    <property type="match status" value="1"/>
</dbReference>
<protein>
    <recommendedName>
        <fullName evidence="4">Zn(2)-C6 fungal-type domain-containing protein</fullName>
    </recommendedName>
</protein>
<sequence>MSDKILGESTSVGRGGTSGTPSFVGPIRMGQREVKSCNYCYKRKVKCDKVFPCSRCISRGLGDLCEQQTVMVNGKIIGGGRLPSQKVPTLAQMVEENKALHRKINAQEKTIQNLMKKFGNEQDQDRDNDDDEVEGIEGRSGSTESQNQRDIGDTSSRYASLDRERDMGRASAGTMEYDGEPEQEEMVRMDYLKHLSQIYGIESKRCKENENLPQPYSSFTNNGIQSLEALLSTVPIGQSSQLVRYHCQTLHWIHTVFHEPTFLREHDEWIDSFNMGRPMVKSYDYYALYYAIIACSLYFMDESSAMLIGFNQEAVAVLPRFWFDTSVNCLQWGNFLLNPTMPNLQTICILPMIAHAFDASKYLGSLMHCALGSARDFDFHLATSATNPERFGGNIQTELVRRIWCCLAITDSLRPEAHHPFHLCLPTARTSPPANVDDYDLDDHKPVISRPLSQTTRVTHLIAMERLAALFRDFNHSFSTKTTINARFRCVQDHDARLQRLLDDIPDLKPREDETYFPINDSQNFDYRPWSRYLWLTALPPHRIMLYRWFLGKSYMDKRWARAREVCLEAARATLSARKKPVPILFQKNWHVSSYTVIAGMILALELTNGGHDPNERDHLKMEVLEVINFFRSLTDKNAIVNRGITLLENMVSEAESRSRNAATEVNGFSVTNQDGTIDQQPSDFSLDGFFLQGMMNNLDADLLNIFFQSDMNSS</sequence>
<feature type="compositionally biased region" description="Acidic residues" evidence="3">
    <location>
        <begin position="126"/>
        <end position="135"/>
    </location>
</feature>
<proteinExistence type="predicted"/>
<dbReference type="GO" id="GO:0000981">
    <property type="term" value="F:DNA-binding transcription factor activity, RNA polymerase II-specific"/>
    <property type="evidence" value="ECO:0007669"/>
    <property type="project" value="InterPro"/>
</dbReference>
<reference evidence="5 6" key="1">
    <citation type="submission" date="2013-07" db="EMBL/GenBank/DDBJ databases">
        <title>The Genome Sequence of Kwoniella mangroviensis CBS10435.</title>
        <authorList>
            <consortium name="The Broad Institute Genome Sequencing Platform"/>
            <person name="Cuomo C."/>
            <person name="Litvintseva A."/>
            <person name="Chen Y."/>
            <person name="Heitman J."/>
            <person name="Sun S."/>
            <person name="Springer D."/>
            <person name="Dromer F."/>
            <person name="Young S.K."/>
            <person name="Zeng Q."/>
            <person name="Gargeya S."/>
            <person name="Fitzgerald M."/>
            <person name="Abouelleil A."/>
            <person name="Alvarado L."/>
            <person name="Berlin A.M."/>
            <person name="Chapman S.B."/>
            <person name="Dewar J."/>
            <person name="Goldberg J."/>
            <person name="Griggs A."/>
            <person name="Gujja S."/>
            <person name="Hansen M."/>
            <person name="Howarth C."/>
            <person name="Imamovic A."/>
            <person name="Larimer J."/>
            <person name="McCowan C."/>
            <person name="Murphy C."/>
            <person name="Pearson M."/>
            <person name="Priest M."/>
            <person name="Roberts A."/>
            <person name="Saif S."/>
            <person name="Shea T."/>
            <person name="Sykes S."/>
            <person name="Wortman J."/>
            <person name="Nusbaum C."/>
            <person name="Birren B."/>
        </authorList>
    </citation>
    <scope>NUCLEOTIDE SEQUENCE [LARGE SCALE GENOMIC DNA]</scope>
    <source>
        <strain evidence="5 6">CBS 10435</strain>
    </source>
</reference>
<gene>
    <name evidence="5" type="ORF">L486_00453</name>
</gene>
<dbReference type="InterPro" id="IPR036864">
    <property type="entry name" value="Zn2-C6_fun-type_DNA-bd_sf"/>
</dbReference>
<dbReference type="Gene3D" id="4.10.240.10">
    <property type="entry name" value="Zn(2)-C6 fungal-type DNA-binding domain"/>
    <property type="match status" value="1"/>
</dbReference>
<dbReference type="PANTHER" id="PTHR31001:SF76">
    <property type="entry name" value="ZN(2)-C6 FUNGAL-TYPE DOMAIN-CONTAINING PROTEIN"/>
    <property type="match status" value="1"/>
</dbReference>
<dbReference type="EMBL" id="KI669459">
    <property type="protein sequence ID" value="OCF60813.1"/>
    <property type="molecule type" value="Genomic_DNA"/>
</dbReference>
<feature type="compositionally biased region" description="Polar residues" evidence="3">
    <location>
        <begin position="140"/>
        <end position="158"/>
    </location>
</feature>
<accession>A0A1B9IZ66</accession>
<dbReference type="InterPro" id="IPR050613">
    <property type="entry name" value="Sec_Metabolite_Reg"/>
</dbReference>
<feature type="region of interest" description="Disordered" evidence="3">
    <location>
        <begin position="117"/>
        <end position="183"/>
    </location>
</feature>
<evidence type="ECO:0000256" key="1">
    <source>
        <dbReference type="ARBA" id="ARBA00004123"/>
    </source>
</evidence>
<dbReference type="CDD" id="cd12148">
    <property type="entry name" value="fungal_TF_MHR"/>
    <property type="match status" value="1"/>
</dbReference>
<feature type="domain" description="Zn(2)-C6 fungal-type" evidence="4">
    <location>
        <begin position="36"/>
        <end position="65"/>
    </location>
</feature>
<dbReference type="SMART" id="SM00066">
    <property type="entry name" value="GAL4"/>
    <property type="match status" value="1"/>
</dbReference>
<dbReference type="OrthoDB" id="3364175at2759"/>
<organism evidence="5 6">
    <name type="scientific">Kwoniella mangroviensis CBS 10435</name>
    <dbReference type="NCBI Taxonomy" id="1331196"/>
    <lineage>
        <taxon>Eukaryota</taxon>
        <taxon>Fungi</taxon>
        <taxon>Dikarya</taxon>
        <taxon>Basidiomycota</taxon>
        <taxon>Agaricomycotina</taxon>
        <taxon>Tremellomycetes</taxon>
        <taxon>Tremellales</taxon>
        <taxon>Cryptococcaceae</taxon>
        <taxon>Kwoniella</taxon>
    </lineage>
</organism>